<comment type="caution">
    <text evidence="1">The sequence shown here is derived from an EMBL/GenBank/DDBJ whole genome shotgun (WGS) entry which is preliminary data.</text>
</comment>
<dbReference type="RefSeq" id="WP_108022459.1">
    <property type="nucleotide sequence ID" value="NZ_QBKR01000006.1"/>
</dbReference>
<evidence type="ECO:0000313" key="1">
    <source>
        <dbReference type="EMBL" id="PTX61835.1"/>
    </source>
</evidence>
<dbReference type="EMBL" id="QBKR01000006">
    <property type="protein sequence ID" value="PTX61835.1"/>
    <property type="molecule type" value="Genomic_DNA"/>
</dbReference>
<organism evidence="1 2">
    <name type="scientific">Melghirimyces profundicolus</name>
    <dbReference type="NCBI Taxonomy" id="1242148"/>
    <lineage>
        <taxon>Bacteria</taxon>
        <taxon>Bacillati</taxon>
        <taxon>Bacillota</taxon>
        <taxon>Bacilli</taxon>
        <taxon>Bacillales</taxon>
        <taxon>Thermoactinomycetaceae</taxon>
        <taxon>Melghirimyces</taxon>
    </lineage>
</organism>
<evidence type="ECO:0000313" key="2">
    <source>
        <dbReference type="Proteomes" id="UP000244240"/>
    </source>
</evidence>
<dbReference type="OrthoDB" id="622550at2"/>
<sequence length="435" mass="48634">MKPHLSLGAVKVDITPEQPVPLAGFQERRGSFQGVAHPLQARILAFEYRSLDRRTERGLLLSADLIWWDTKHVQRLRKRLSQQWKIPESSQILHATHTHCSPQTSDGFTPSLGEFHPATLSHLEEKIFDGIEEAFGEMEAVCIYRGFGECGIGIHRRKLVDGKVRMVPHPEGPADPEVNVIRFCTEGGKPKALLIHYTCHPTTTDENVVSSEFPGAAMNEIEERVGDGVVAAFLQGCCGDIRPALFRDGTFHRGTVQDVDSLGQALAEEVMKVFAQPMKELSPVPLRSRTLRLNLPFGRLPSLEELKEKSRRPGMEGEWSRHLLAHPERIRPHLPFELTHMEMAEGFSLLAMNGEVVVEYGLMIKERFQGRVLPVPYSNGMIGYIPTAAQTEEGGYEAEESTFYFGLPASFSQLLEERIEEALLKWIDGGQGGGH</sequence>
<gene>
    <name evidence="1" type="ORF">C8P63_10687</name>
</gene>
<protein>
    <submittedName>
        <fullName evidence="1">Neutral/alkaline ceramidase-like enzyme</fullName>
    </submittedName>
</protein>
<reference evidence="1 2" key="1">
    <citation type="submission" date="2018-04" db="EMBL/GenBank/DDBJ databases">
        <title>Genomic Encyclopedia of Archaeal and Bacterial Type Strains, Phase II (KMG-II): from individual species to whole genera.</title>
        <authorList>
            <person name="Goeker M."/>
        </authorList>
    </citation>
    <scope>NUCLEOTIDE SEQUENCE [LARGE SCALE GENOMIC DNA]</scope>
    <source>
        <strain evidence="1 2">DSM 45787</strain>
    </source>
</reference>
<dbReference type="Proteomes" id="UP000244240">
    <property type="component" value="Unassembled WGS sequence"/>
</dbReference>
<proteinExistence type="predicted"/>
<keyword evidence="2" id="KW-1185">Reference proteome</keyword>
<dbReference type="AlphaFoldDB" id="A0A2T6C0I9"/>
<name>A0A2T6C0I9_9BACL</name>
<accession>A0A2T6C0I9</accession>